<evidence type="ECO:0000313" key="7">
    <source>
        <dbReference type="Proteomes" id="UP000663856"/>
    </source>
</evidence>
<gene>
    <name evidence="6" type="ORF">WKI299_LOCUS24525</name>
</gene>
<evidence type="ECO:0000256" key="2">
    <source>
        <dbReference type="ARBA" id="ARBA00007589"/>
    </source>
</evidence>
<dbReference type="Pfam" id="PF00994">
    <property type="entry name" value="MoCF_biosynth"/>
    <property type="match status" value="1"/>
</dbReference>
<feature type="domain" description="MoaB/Mog" evidence="4">
    <location>
        <begin position="207"/>
        <end position="260"/>
    </location>
</feature>
<proteinExistence type="inferred from homology"/>
<evidence type="ECO:0000256" key="1">
    <source>
        <dbReference type="ARBA" id="ARBA00001968"/>
    </source>
</evidence>
<reference evidence="6" key="1">
    <citation type="submission" date="2021-02" db="EMBL/GenBank/DDBJ databases">
        <authorList>
            <person name="Nowell W R."/>
        </authorList>
    </citation>
    <scope>NUCLEOTIDE SEQUENCE</scope>
</reference>
<sequence length="281" mass="32423">MLNNEQKVLSWFRDNDVLVLDRGFHDTANTLNRLGLQVAMPGFLHNKKQYPTDEANRTRFVTKNRWVIESVNGKIKQWKFMTQIIQNSTIRFISDYLDIICALINKYQFPAVIDIENGREIAMNMREMLTTENRLQTRLAKHTGTTSLHWSKHKAANFQFPPLTEENIRDLTFRNIKLIAIIVVYIPVSTTCYDDSTKDYSRRAASKVVLDNQTHFRETVLKLCNELRPNLILKTGGTGINSDDITPETNTPLVEDQCVVINIGTKLPDTRRVCVLFLNVH</sequence>
<evidence type="ECO:0000313" key="6">
    <source>
        <dbReference type="EMBL" id="CAF2121665.1"/>
    </source>
</evidence>
<comment type="cofactor">
    <cofactor evidence="1">
        <name>a divalent metal cation</name>
        <dbReference type="ChEBI" id="CHEBI:60240"/>
    </cofactor>
</comment>
<organism evidence="6 7">
    <name type="scientific">Rotaria magnacalcarata</name>
    <dbReference type="NCBI Taxonomy" id="392030"/>
    <lineage>
        <taxon>Eukaryota</taxon>
        <taxon>Metazoa</taxon>
        <taxon>Spiralia</taxon>
        <taxon>Gnathifera</taxon>
        <taxon>Rotifera</taxon>
        <taxon>Eurotatoria</taxon>
        <taxon>Bdelloidea</taxon>
        <taxon>Philodinida</taxon>
        <taxon>Philodinidae</taxon>
        <taxon>Rotaria</taxon>
    </lineage>
</organism>
<comment type="caution">
    <text evidence="6">The sequence shown here is derived from an EMBL/GenBank/DDBJ whole genome shotgun (WGS) entry which is preliminary data.</text>
</comment>
<dbReference type="Pfam" id="PF13359">
    <property type="entry name" value="DDE_Tnp_4"/>
    <property type="match status" value="1"/>
</dbReference>
<name>A0A816VJS4_9BILA</name>
<evidence type="ECO:0000259" key="4">
    <source>
        <dbReference type="Pfam" id="PF00994"/>
    </source>
</evidence>
<dbReference type="InterPro" id="IPR027806">
    <property type="entry name" value="HARBI1_dom"/>
</dbReference>
<dbReference type="SUPFAM" id="SSF53218">
    <property type="entry name" value="Molybdenum cofactor biosynthesis proteins"/>
    <property type="match status" value="1"/>
</dbReference>
<evidence type="ECO:0000259" key="5">
    <source>
        <dbReference type="Pfam" id="PF13359"/>
    </source>
</evidence>
<protein>
    <recommendedName>
        <fullName evidence="8">DDE Tnp4 domain-containing protein</fullName>
    </recommendedName>
</protein>
<keyword evidence="3" id="KW-0479">Metal-binding</keyword>
<dbReference type="GO" id="GO:0046872">
    <property type="term" value="F:metal ion binding"/>
    <property type="evidence" value="ECO:0007669"/>
    <property type="project" value="UniProtKB-KW"/>
</dbReference>
<dbReference type="EMBL" id="CAJNRF010010530">
    <property type="protein sequence ID" value="CAF2121665.1"/>
    <property type="molecule type" value="Genomic_DNA"/>
</dbReference>
<evidence type="ECO:0008006" key="8">
    <source>
        <dbReference type="Google" id="ProtNLM"/>
    </source>
</evidence>
<evidence type="ECO:0000256" key="3">
    <source>
        <dbReference type="ARBA" id="ARBA00022723"/>
    </source>
</evidence>
<dbReference type="InterPro" id="IPR001453">
    <property type="entry name" value="MoaB/Mog_dom"/>
</dbReference>
<dbReference type="Proteomes" id="UP000663856">
    <property type="component" value="Unassembled WGS sequence"/>
</dbReference>
<comment type="similarity">
    <text evidence="2">In the N-terminal section; belongs to the MoaB/Mog family.</text>
</comment>
<dbReference type="InterPro" id="IPR036425">
    <property type="entry name" value="MoaB/Mog-like_dom_sf"/>
</dbReference>
<dbReference type="AlphaFoldDB" id="A0A816VJS4"/>
<dbReference type="Gene3D" id="3.40.980.10">
    <property type="entry name" value="MoaB/Mog-like domain"/>
    <property type="match status" value="1"/>
</dbReference>
<feature type="domain" description="DDE Tnp4" evidence="5">
    <location>
        <begin position="12"/>
        <end position="105"/>
    </location>
</feature>
<accession>A0A816VJS4</accession>